<evidence type="ECO:0000313" key="2">
    <source>
        <dbReference type="EMBL" id="MEM5501834.1"/>
    </source>
</evidence>
<reference evidence="2 3" key="1">
    <citation type="submission" date="2024-03" db="EMBL/GenBank/DDBJ databases">
        <title>Community enrichment and isolation of bacterial strains for fucoidan degradation.</title>
        <authorList>
            <person name="Sichert A."/>
        </authorList>
    </citation>
    <scope>NUCLEOTIDE SEQUENCE [LARGE SCALE GENOMIC DNA]</scope>
    <source>
        <strain evidence="2 3">AS62</strain>
    </source>
</reference>
<dbReference type="InterPro" id="IPR036388">
    <property type="entry name" value="WH-like_DNA-bd_sf"/>
</dbReference>
<comment type="caution">
    <text evidence="2">The sequence shown here is derived from an EMBL/GenBank/DDBJ whole genome shotgun (WGS) entry which is preliminary data.</text>
</comment>
<keyword evidence="3" id="KW-1185">Reference proteome</keyword>
<protein>
    <submittedName>
        <fullName evidence="2">Helix-turn-helix domain-containing protein</fullName>
    </submittedName>
</protein>
<dbReference type="Pfam" id="PF13730">
    <property type="entry name" value="HTH_36"/>
    <property type="match status" value="1"/>
</dbReference>
<dbReference type="Gene3D" id="1.10.10.10">
    <property type="entry name" value="Winged helix-like DNA-binding domain superfamily/Winged helix DNA-binding domain"/>
    <property type="match status" value="1"/>
</dbReference>
<dbReference type="EMBL" id="JBBMQO010000005">
    <property type="protein sequence ID" value="MEM5501834.1"/>
    <property type="molecule type" value="Genomic_DNA"/>
</dbReference>
<feature type="region of interest" description="Disordered" evidence="1">
    <location>
        <begin position="126"/>
        <end position="149"/>
    </location>
</feature>
<feature type="compositionally biased region" description="Basic and acidic residues" evidence="1">
    <location>
        <begin position="129"/>
        <end position="138"/>
    </location>
</feature>
<evidence type="ECO:0000256" key="1">
    <source>
        <dbReference type="SAM" id="MobiDB-lite"/>
    </source>
</evidence>
<name>A0ABU9T6S5_9HYPH</name>
<dbReference type="InterPro" id="IPR036390">
    <property type="entry name" value="WH_DNA-bd_sf"/>
</dbReference>
<organism evidence="2 3">
    <name type="scientific">Ahrensia kielensis</name>
    <dbReference type="NCBI Taxonomy" id="76980"/>
    <lineage>
        <taxon>Bacteria</taxon>
        <taxon>Pseudomonadati</taxon>
        <taxon>Pseudomonadota</taxon>
        <taxon>Alphaproteobacteria</taxon>
        <taxon>Hyphomicrobiales</taxon>
        <taxon>Ahrensiaceae</taxon>
        <taxon>Ahrensia</taxon>
    </lineage>
</organism>
<feature type="region of interest" description="Disordered" evidence="1">
    <location>
        <begin position="70"/>
        <end position="108"/>
    </location>
</feature>
<gene>
    <name evidence="2" type="ORF">WNY59_09555</name>
</gene>
<dbReference type="SUPFAM" id="SSF46785">
    <property type="entry name" value="Winged helix' DNA-binding domain"/>
    <property type="match status" value="1"/>
</dbReference>
<sequence>MSIQAVAWAISQKVGSPTGKVLLICLANYADEEGLCWPSQKTIAAETELSDRSTILWLKKLEECGYIQRERRHRRDGSRTTDHIRLQLQQRPQTANKDLPADSAGRSELGAFDAKPTCISAQSNLQEMHPNEPSEKPSIEPPSSGARAREVGGFDDLWSGWPEDQRPDKRKAAEHVFKRLPPENQIEAVRNAAAFRRLCKARKELALMIPYLKNRSFMELVDGPKIDTEGRFVFTPDRPEWPYWISYLQRKYSDKATESLMKSGYFVEARRWPPRISQTGAA</sequence>
<evidence type="ECO:0000313" key="3">
    <source>
        <dbReference type="Proteomes" id="UP001477870"/>
    </source>
</evidence>
<dbReference type="RefSeq" id="WP_342848258.1">
    <property type="nucleotide sequence ID" value="NZ_JBBMQO010000005.1"/>
</dbReference>
<proteinExistence type="predicted"/>
<feature type="compositionally biased region" description="Polar residues" evidence="1">
    <location>
        <begin position="87"/>
        <end position="96"/>
    </location>
</feature>
<accession>A0ABU9T6S5</accession>
<dbReference type="Proteomes" id="UP001477870">
    <property type="component" value="Unassembled WGS sequence"/>
</dbReference>